<dbReference type="AlphaFoldDB" id="A0A6L2P6J5"/>
<evidence type="ECO:0000256" key="1">
    <source>
        <dbReference type="SAM" id="MobiDB-lite"/>
    </source>
</evidence>
<accession>A0A6L2P6J5</accession>
<evidence type="ECO:0000313" key="2">
    <source>
        <dbReference type="EMBL" id="GEU92705.1"/>
    </source>
</evidence>
<gene>
    <name evidence="2" type="ORF">Tci_064683</name>
</gene>
<protein>
    <submittedName>
        <fullName evidence="2">MAK10-like protein</fullName>
    </submittedName>
</protein>
<reference evidence="2" key="1">
    <citation type="journal article" date="2019" name="Sci. Rep.">
        <title>Draft genome of Tanacetum cinerariifolium, the natural source of mosquito coil.</title>
        <authorList>
            <person name="Yamashiro T."/>
            <person name="Shiraishi A."/>
            <person name="Satake H."/>
            <person name="Nakayama K."/>
        </authorList>
    </citation>
    <scope>NUCLEOTIDE SEQUENCE</scope>
</reference>
<feature type="compositionally biased region" description="Basic and acidic residues" evidence="1">
    <location>
        <begin position="218"/>
        <end position="243"/>
    </location>
</feature>
<feature type="compositionally biased region" description="Basic and acidic residues" evidence="1">
    <location>
        <begin position="506"/>
        <end position="517"/>
    </location>
</feature>
<dbReference type="EMBL" id="BKCJ010010692">
    <property type="protein sequence ID" value="GEU92705.1"/>
    <property type="molecule type" value="Genomic_DNA"/>
</dbReference>
<organism evidence="2">
    <name type="scientific">Tanacetum cinerariifolium</name>
    <name type="common">Dalmatian daisy</name>
    <name type="synonym">Chrysanthemum cinerariifolium</name>
    <dbReference type="NCBI Taxonomy" id="118510"/>
    <lineage>
        <taxon>Eukaryota</taxon>
        <taxon>Viridiplantae</taxon>
        <taxon>Streptophyta</taxon>
        <taxon>Embryophyta</taxon>
        <taxon>Tracheophyta</taxon>
        <taxon>Spermatophyta</taxon>
        <taxon>Magnoliopsida</taxon>
        <taxon>eudicotyledons</taxon>
        <taxon>Gunneridae</taxon>
        <taxon>Pentapetalae</taxon>
        <taxon>asterids</taxon>
        <taxon>campanulids</taxon>
        <taxon>Asterales</taxon>
        <taxon>Asteraceae</taxon>
        <taxon>Asteroideae</taxon>
        <taxon>Anthemideae</taxon>
        <taxon>Anthemidinae</taxon>
        <taxon>Tanacetum</taxon>
    </lineage>
</organism>
<comment type="caution">
    <text evidence="2">The sequence shown here is derived from an EMBL/GenBank/DDBJ whole genome shotgun (WGS) entry which is preliminary data.</text>
</comment>
<proteinExistence type="predicted"/>
<feature type="region of interest" description="Disordered" evidence="1">
    <location>
        <begin position="218"/>
        <end position="254"/>
    </location>
</feature>
<sequence length="628" mass="71408">MASIVGRAAVAGKLQKVPHHVSFYLKYEIDRVATGKLRDKNADESWEIIENLPCYDHEGWNDSKEFVKPVKAISTPQSTLKTPDRRLLKLKDQINFLLKGSRPTPRPSSTHIHQAYAEAVYSVSRSQNQNGTPKQNPFTFHDHTEEINDKMAEMFRLLKELTTSMALEKVLIKEYAKSPITKNINSISLARGKKERNDNDYMEADGGINETSTEMLVKEAEKETEAEKGTKNKPIKRAEREETTEASSSQPVGNSRRCISGCFWLCVPRGLRDKEDEKRPFILGTPILTTAKAVIKYDKGTITLSSRKSKISFHMIRKSLFKVEKGIKNDIEPIAPTMTLFRNPFSSTTIRVANTIRTLGDYSKPRHEGYKNTIELLIENNVVPLRSDTIQTDAHSTDIAPRVTFEARVQDYMASHTKRMERFKNAIFKQREEINDKLAEMFRLLKELTTSRALEKVFIKEEAKSPVTKNINYISLARGKEERKDNDYMVADGGINEIDTKMPVKEAEKDTEAENGTKNKPIKRAEASSSQPVGYYQKHKINEKLIKGLVDNHRFNDSLSRIRVGKVKGKTYNLLPRGPVYEAILRKMITRKEDIGGNFEIPYNIVGLKHMNALVDQGSDVNIMPLST</sequence>
<name>A0A6L2P6J5_TANCI</name>
<feature type="region of interest" description="Disordered" evidence="1">
    <location>
        <begin position="506"/>
        <end position="529"/>
    </location>
</feature>